<feature type="chain" id="PRO_5046620162" description="Elongin-A" evidence="2">
    <location>
        <begin position="19"/>
        <end position="201"/>
    </location>
</feature>
<dbReference type="InterPro" id="IPR001810">
    <property type="entry name" value="F-box_dom"/>
</dbReference>
<evidence type="ECO:0000256" key="2">
    <source>
        <dbReference type="SAM" id="SignalP"/>
    </source>
</evidence>
<dbReference type="Proteomes" id="UP000826234">
    <property type="component" value="Unassembled WGS sequence"/>
</dbReference>
<dbReference type="EMBL" id="JAIPUX010003289">
    <property type="protein sequence ID" value="KAH0622007.1"/>
    <property type="molecule type" value="Genomic_DNA"/>
</dbReference>
<name>A0ABQ7SXJ9_PHRPL</name>
<organism evidence="4 5">
    <name type="scientific">Phrynosoma platyrhinos</name>
    <name type="common">Desert horned lizard</name>
    <dbReference type="NCBI Taxonomy" id="52577"/>
    <lineage>
        <taxon>Eukaryota</taxon>
        <taxon>Metazoa</taxon>
        <taxon>Chordata</taxon>
        <taxon>Craniata</taxon>
        <taxon>Vertebrata</taxon>
        <taxon>Euteleostomi</taxon>
        <taxon>Lepidosauria</taxon>
        <taxon>Squamata</taxon>
        <taxon>Bifurcata</taxon>
        <taxon>Unidentata</taxon>
        <taxon>Episquamata</taxon>
        <taxon>Toxicofera</taxon>
        <taxon>Iguania</taxon>
        <taxon>Phrynosomatidae</taxon>
        <taxon>Phrynosomatinae</taxon>
        <taxon>Phrynosoma</taxon>
    </lineage>
</organism>
<dbReference type="InterPro" id="IPR036047">
    <property type="entry name" value="F-box-like_dom_sf"/>
</dbReference>
<accession>A0ABQ7SXJ9</accession>
<protein>
    <recommendedName>
        <fullName evidence="1">Elongin-A</fullName>
    </recommendedName>
</protein>
<evidence type="ECO:0000313" key="5">
    <source>
        <dbReference type="Proteomes" id="UP000826234"/>
    </source>
</evidence>
<sequence length="201" mass="23572">MVLKIFKFFLCSLAASPAIEKLPKKSEATQFTIWRRNSKMQVYSGSKMVYLSKMLTLYEQCIRVLQNNIDLLYEVGGVPFEILEPVLSHCTPEQLFRIENCNPTFVEESNHLWKKHCQKYFRNEQCLDNESWREMYLRLFVQREEKLKSLTKSIISSWSEKLKGCQVKMAFIHGMGKPPRSVSCQQVIYGTSEPVFQLQPK</sequence>
<feature type="signal peptide" evidence="2">
    <location>
        <begin position="1"/>
        <end position="18"/>
    </location>
</feature>
<proteinExistence type="predicted"/>
<dbReference type="SUPFAM" id="SSF81383">
    <property type="entry name" value="F-box domain"/>
    <property type="match status" value="1"/>
</dbReference>
<keyword evidence="5" id="KW-1185">Reference proteome</keyword>
<dbReference type="PANTHER" id="PTHR15141:SF49">
    <property type="entry name" value="TFIIS N-TERMINAL DOMAIN-CONTAINING PROTEIN"/>
    <property type="match status" value="1"/>
</dbReference>
<feature type="domain" description="F-box" evidence="3">
    <location>
        <begin position="72"/>
        <end position="116"/>
    </location>
</feature>
<dbReference type="InterPro" id="IPR010684">
    <property type="entry name" value="RNA_pol_II_trans_fac_SIII_A"/>
</dbReference>
<dbReference type="PROSITE" id="PS50181">
    <property type="entry name" value="FBOX"/>
    <property type="match status" value="1"/>
</dbReference>
<dbReference type="PANTHER" id="PTHR15141">
    <property type="entry name" value="TRANSCRIPTION ELONGATION FACTOR B POLYPEPTIDE 3"/>
    <property type="match status" value="1"/>
</dbReference>
<gene>
    <name evidence="4" type="ORF">JD844_023883</name>
</gene>
<comment type="caution">
    <text evidence="4">The sequence shown here is derived from an EMBL/GenBank/DDBJ whole genome shotgun (WGS) entry which is preliminary data.</text>
</comment>
<dbReference type="Pfam" id="PF06881">
    <property type="entry name" value="Elongin_A"/>
    <property type="match status" value="1"/>
</dbReference>
<evidence type="ECO:0000259" key="3">
    <source>
        <dbReference type="PROSITE" id="PS50181"/>
    </source>
</evidence>
<reference evidence="4 5" key="1">
    <citation type="journal article" date="2022" name="Gigascience">
        <title>A chromosome-level genome assembly and annotation of the desert horned lizard, Phrynosoma platyrhinos, provides insight into chromosomal rearrangements among reptiles.</title>
        <authorList>
            <person name="Koochekian N."/>
            <person name="Ascanio A."/>
            <person name="Farleigh K."/>
            <person name="Card D.C."/>
            <person name="Schield D.R."/>
            <person name="Castoe T.A."/>
            <person name="Jezkova T."/>
        </authorList>
    </citation>
    <scope>NUCLEOTIDE SEQUENCE [LARGE SCALE GENOMIC DNA]</scope>
    <source>
        <strain evidence="4">NK-2021</strain>
    </source>
</reference>
<evidence type="ECO:0000313" key="4">
    <source>
        <dbReference type="EMBL" id="KAH0622007.1"/>
    </source>
</evidence>
<evidence type="ECO:0000256" key="1">
    <source>
        <dbReference type="ARBA" id="ARBA00021346"/>
    </source>
</evidence>
<keyword evidence="2" id="KW-0732">Signal</keyword>
<dbReference type="Gene3D" id="6.10.250.3180">
    <property type="match status" value="1"/>
</dbReference>
<dbReference type="InterPro" id="IPR051870">
    <property type="entry name" value="Elongin-A_domain"/>
</dbReference>